<dbReference type="Proteomes" id="UP000611762">
    <property type="component" value="Unassembled WGS sequence"/>
</dbReference>
<proteinExistence type="predicted"/>
<evidence type="ECO:0000313" key="1">
    <source>
        <dbReference type="EMBL" id="MBC8541858.1"/>
    </source>
</evidence>
<comment type="caution">
    <text evidence="1">The sequence shown here is derived from an EMBL/GenBank/DDBJ whole genome shotgun (WGS) entry which is preliminary data.</text>
</comment>
<sequence length="728" mass="80962">MFENITLEMSLKPFKKTDAPFIKTVCETAFSQWKPLLKNAETVSVLLWCADGSELLDYRGSLNDEFEWCYFLGGANQRENHPPEIDPEGKGLHTRNYLYTKNPPKMTYQILKEIICALKTAGKKVLGEDKQILVGETVDPGPEFAVSDFKYNRHNEICLGQDMGKGTMICAHARLKGDNVHYAGFPNGIPNGLPFGTFLGRQAQAFLSDLGFDYLWLSNGLGFGRETWSTHGAIFDGERFDATALPAVKKEVLEFWNLFRAECPDFPVQTRGTNMSCGIDMASDGVPLSAIYKNAKGVLPPPNSPWAALNFDFGLELMGHMSRIAELPANEFMFRYYIHDPWWVNSPWYDRYGGQPHDIYLPGALSRIDENGKIGLPTHFNILSIDNSFGDMPESCVYEPLPHILKARKDAPDGVSPLVWVYPFAEYGEADSAEALSAMYHGDWFVRGAINCGMPLNQVVSGDIFAGLNKQMFCESVVITPVPLAGSRHERTMIDYAKNGGKVIFYGGGGNVPEAFCGLFPTGTKEQNGVVCRGSAVWVQFGAEEKQMVFALKHFGMELSFSKANSAKPPVMTIHRHDNAYMFSVYSPNTTVETKLKMPLGAPVLMGYETEVEGGTASYHFPKAEHRECRAFVTQKSGTVGAREVAPVSAQFRRRIELSGLNHATVRLFGEQYCADNLTCVLNSQPDFYFVGDPCEGTYVTDGHGTYYELRDVTGTLVFSMPVREERS</sequence>
<gene>
    <name evidence="1" type="ORF">H8698_12820</name>
</gene>
<reference evidence="1" key="1">
    <citation type="submission" date="2020-08" db="EMBL/GenBank/DDBJ databases">
        <title>Genome public.</title>
        <authorList>
            <person name="Liu C."/>
            <person name="Sun Q."/>
        </authorList>
    </citation>
    <scope>NUCLEOTIDE SEQUENCE</scope>
    <source>
        <strain evidence="1">H8</strain>
    </source>
</reference>
<dbReference type="AlphaFoldDB" id="A0A926DPT9"/>
<accession>A0A926DPT9</accession>
<dbReference type="RefSeq" id="WP_249313843.1">
    <property type="nucleotide sequence ID" value="NZ_JACRSU010000006.1"/>
</dbReference>
<organism evidence="1 2">
    <name type="scientific">Congzhengia minquanensis</name>
    <dbReference type="NCBI Taxonomy" id="2763657"/>
    <lineage>
        <taxon>Bacteria</taxon>
        <taxon>Bacillati</taxon>
        <taxon>Bacillota</taxon>
        <taxon>Clostridia</taxon>
        <taxon>Eubacteriales</taxon>
        <taxon>Oscillospiraceae</taxon>
        <taxon>Congzhengia</taxon>
    </lineage>
</organism>
<keyword evidence="2" id="KW-1185">Reference proteome</keyword>
<name>A0A926DPT9_9FIRM</name>
<evidence type="ECO:0000313" key="2">
    <source>
        <dbReference type="Proteomes" id="UP000611762"/>
    </source>
</evidence>
<protein>
    <submittedName>
        <fullName evidence="1">Uncharacterized protein</fullName>
    </submittedName>
</protein>
<dbReference type="EMBL" id="JACRSU010000006">
    <property type="protein sequence ID" value="MBC8541858.1"/>
    <property type="molecule type" value="Genomic_DNA"/>
</dbReference>